<accession>A0ABS1WS52</accession>
<comment type="caution">
    <text evidence="2">The sequence shown here is derived from an EMBL/GenBank/DDBJ whole genome shotgun (WGS) entry which is preliminary data.</text>
</comment>
<feature type="chain" id="PRO_5047056329" evidence="1">
    <location>
        <begin position="35"/>
        <end position="206"/>
    </location>
</feature>
<dbReference type="InterPro" id="IPR008309">
    <property type="entry name" value="YdbL"/>
</dbReference>
<protein>
    <submittedName>
        <fullName evidence="2">YdbL family protein</fullName>
    </submittedName>
</protein>
<evidence type="ECO:0000313" key="2">
    <source>
        <dbReference type="EMBL" id="MBM0103818.1"/>
    </source>
</evidence>
<name>A0ABS1WS52_9GAMM</name>
<dbReference type="PROSITE" id="PS51257">
    <property type="entry name" value="PROKAR_LIPOPROTEIN"/>
    <property type="match status" value="1"/>
</dbReference>
<dbReference type="EMBL" id="JAEVLS010000001">
    <property type="protein sequence ID" value="MBM0103818.1"/>
    <property type="molecule type" value="Genomic_DNA"/>
</dbReference>
<proteinExistence type="predicted"/>
<gene>
    <name evidence="2" type="ORF">JM946_03645</name>
</gene>
<dbReference type="Proteomes" id="UP000661077">
    <property type="component" value="Unassembled WGS sequence"/>
</dbReference>
<evidence type="ECO:0000256" key="1">
    <source>
        <dbReference type="SAM" id="SignalP"/>
    </source>
</evidence>
<feature type="signal peptide" evidence="1">
    <location>
        <begin position="1"/>
        <end position="34"/>
    </location>
</feature>
<keyword evidence="3" id="KW-1185">Reference proteome</keyword>
<reference evidence="2 3" key="1">
    <citation type="journal article" date="2021" name="Int. J. Syst. Evol. Microbiol.">
        <title>Steroidobacter gossypii sp. nov., isolated from soil of cotton cropping field.</title>
        <authorList>
            <person name="Huang R."/>
            <person name="Yang S."/>
            <person name="Zhen C."/>
            <person name="Liu W."/>
        </authorList>
    </citation>
    <scope>NUCLEOTIDE SEQUENCE [LARGE SCALE GENOMIC DNA]</scope>
    <source>
        <strain evidence="2 3">S1-65</strain>
    </source>
</reference>
<dbReference type="Pfam" id="PF07027">
    <property type="entry name" value="DUF1318"/>
    <property type="match status" value="1"/>
</dbReference>
<keyword evidence="1" id="KW-0732">Signal</keyword>
<dbReference type="RefSeq" id="WP_203166544.1">
    <property type="nucleotide sequence ID" value="NZ_JAEVLS010000001.1"/>
</dbReference>
<sequence>MRSAAFKFGSLLCLASCLLVAACVTINVYFPAAAAEKAADKIIDDIWGGNGQPPAKSDDKRSALPERANDMLLVAAHSVLNLLVPAAHAQADLNVSTPAIRQLTQSMEERHARMKKYYDSGAIGLTSDGLVEIRDQNLVPLPERNSVRKLVADENADRANLYREIATANGHPEWETDIRTTFAERWASKAASGWYYQDKSGAWKQK</sequence>
<evidence type="ECO:0000313" key="3">
    <source>
        <dbReference type="Proteomes" id="UP000661077"/>
    </source>
</evidence>
<organism evidence="2 3">
    <name type="scientific">Steroidobacter gossypii</name>
    <dbReference type="NCBI Taxonomy" id="2805490"/>
    <lineage>
        <taxon>Bacteria</taxon>
        <taxon>Pseudomonadati</taxon>
        <taxon>Pseudomonadota</taxon>
        <taxon>Gammaproteobacteria</taxon>
        <taxon>Steroidobacterales</taxon>
        <taxon>Steroidobacteraceae</taxon>
        <taxon>Steroidobacter</taxon>
    </lineage>
</organism>